<organism evidence="3 4">
    <name type="scientific">Desulfosporosinus nitroreducens</name>
    <dbReference type="NCBI Taxonomy" id="2018668"/>
    <lineage>
        <taxon>Bacteria</taxon>
        <taxon>Bacillati</taxon>
        <taxon>Bacillota</taxon>
        <taxon>Clostridia</taxon>
        <taxon>Eubacteriales</taxon>
        <taxon>Desulfitobacteriaceae</taxon>
        <taxon>Desulfosporosinus</taxon>
    </lineage>
</organism>
<evidence type="ECO:0008006" key="5">
    <source>
        <dbReference type="Google" id="ProtNLM"/>
    </source>
</evidence>
<dbReference type="PROSITE" id="PS50005">
    <property type="entry name" value="TPR"/>
    <property type="match status" value="1"/>
</dbReference>
<gene>
    <name evidence="3" type="ORF">M8H41_01505</name>
</gene>
<dbReference type="InterPro" id="IPR019734">
    <property type="entry name" value="TPR_rpt"/>
</dbReference>
<evidence type="ECO:0000313" key="3">
    <source>
        <dbReference type="EMBL" id="MDO0821536.1"/>
    </source>
</evidence>
<keyword evidence="1" id="KW-0802">TPR repeat</keyword>
<sequence length="236" mass="27543">MRAFAISVLLSCAVLLFPLALRSGWTTWWILSVLILIISGTIWSKIQLYRNTRNRELQDVHEAISVNSEIEITVEKEVVVEEMITVEKEVVEEEMITVEKEVVVEEMITVQNELVEEEMVIIIEELAVEEESIRDSENAPSIDELIELGFKEKNLDNFQQAAYYFLRALALNPMPDLALCLIMDCYWLLNNLGERDYAITELKIHVKTNISRFNPELQHRFDAWMIKENLNKYFND</sequence>
<dbReference type="RefSeq" id="WP_301997683.1">
    <property type="nucleotide sequence ID" value="NZ_JAMJEV010000001.1"/>
</dbReference>
<accession>A0ABT8QNM3</accession>
<evidence type="ECO:0000313" key="4">
    <source>
        <dbReference type="Proteomes" id="UP001176021"/>
    </source>
</evidence>
<reference evidence="3" key="1">
    <citation type="submission" date="2022-05" db="EMBL/GenBank/DDBJ databases">
        <title>Expanded diversity of anoxic marine methylotrophy in a Black Sea sulfate reducing microorganism.</title>
        <authorList>
            <person name="Fischer P.Q."/>
            <person name="Stams A.J.M."/>
            <person name="Villanueva L."/>
            <person name="Sousa D.Z."/>
        </authorList>
    </citation>
    <scope>NUCLEOTIDE SEQUENCE</scope>
    <source>
        <strain evidence="3">P130</strain>
    </source>
</reference>
<keyword evidence="2" id="KW-0472">Membrane</keyword>
<proteinExistence type="predicted"/>
<feature type="repeat" description="TPR" evidence="1">
    <location>
        <begin position="142"/>
        <end position="175"/>
    </location>
</feature>
<dbReference type="Proteomes" id="UP001176021">
    <property type="component" value="Unassembled WGS sequence"/>
</dbReference>
<keyword evidence="2" id="KW-0812">Transmembrane</keyword>
<comment type="caution">
    <text evidence="3">The sequence shown here is derived from an EMBL/GenBank/DDBJ whole genome shotgun (WGS) entry which is preliminary data.</text>
</comment>
<keyword evidence="2" id="KW-1133">Transmembrane helix</keyword>
<keyword evidence="4" id="KW-1185">Reference proteome</keyword>
<dbReference type="EMBL" id="JAMJEV010000001">
    <property type="protein sequence ID" value="MDO0821536.1"/>
    <property type="molecule type" value="Genomic_DNA"/>
</dbReference>
<evidence type="ECO:0000256" key="1">
    <source>
        <dbReference type="PROSITE-ProRule" id="PRU00339"/>
    </source>
</evidence>
<name>A0ABT8QNM3_9FIRM</name>
<feature type="transmembrane region" description="Helical" evidence="2">
    <location>
        <begin position="28"/>
        <end position="46"/>
    </location>
</feature>
<protein>
    <recommendedName>
        <fullName evidence="5">Tetratricopeptide repeat protein</fullName>
    </recommendedName>
</protein>
<evidence type="ECO:0000256" key="2">
    <source>
        <dbReference type="SAM" id="Phobius"/>
    </source>
</evidence>